<feature type="region of interest" description="Disordered" evidence="1">
    <location>
        <begin position="31"/>
        <end position="70"/>
    </location>
</feature>
<evidence type="ECO:0000313" key="3">
    <source>
        <dbReference type="Proteomes" id="UP000612585"/>
    </source>
</evidence>
<name>A0A8J4E7X7_9ACTN</name>
<protein>
    <submittedName>
        <fullName evidence="2">Uncharacterized protein</fullName>
    </submittedName>
</protein>
<dbReference type="EMBL" id="BOPG01000129">
    <property type="protein sequence ID" value="GIJ64779.1"/>
    <property type="molecule type" value="Genomic_DNA"/>
</dbReference>
<reference evidence="2" key="1">
    <citation type="submission" date="2021-01" db="EMBL/GenBank/DDBJ databases">
        <title>Whole genome shotgun sequence of Virgisporangium aurantiacum NBRC 16421.</title>
        <authorList>
            <person name="Komaki H."/>
            <person name="Tamura T."/>
        </authorList>
    </citation>
    <scope>NUCLEOTIDE SEQUENCE</scope>
    <source>
        <strain evidence="2">NBRC 16421</strain>
    </source>
</reference>
<comment type="caution">
    <text evidence="2">The sequence shown here is derived from an EMBL/GenBank/DDBJ whole genome shotgun (WGS) entry which is preliminary data.</text>
</comment>
<evidence type="ECO:0000256" key="1">
    <source>
        <dbReference type="SAM" id="MobiDB-lite"/>
    </source>
</evidence>
<feature type="compositionally biased region" description="Basic and acidic residues" evidence="1">
    <location>
        <begin position="48"/>
        <end position="63"/>
    </location>
</feature>
<keyword evidence="3" id="KW-1185">Reference proteome</keyword>
<proteinExistence type="predicted"/>
<evidence type="ECO:0000313" key="2">
    <source>
        <dbReference type="EMBL" id="GIJ64779.1"/>
    </source>
</evidence>
<organism evidence="2 3">
    <name type="scientific">Virgisporangium aurantiacum</name>
    <dbReference type="NCBI Taxonomy" id="175570"/>
    <lineage>
        <taxon>Bacteria</taxon>
        <taxon>Bacillati</taxon>
        <taxon>Actinomycetota</taxon>
        <taxon>Actinomycetes</taxon>
        <taxon>Micromonosporales</taxon>
        <taxon>Micromonosporaceae</taxon>
        <taxon>Virgisporangium</taxon>
    </lineage>
</organism>
<gene>
    <name evidence="2" type="ORF">Vau01_122950</name>
</gene>
<sequence length="70" mass="7676">MSTIWAYSITARHDGKYDTPRRQVADLDGGVAVRADPLSPPAGTRATNESRPRGVWPDERESHPGPLQAH</sequence>
<accession>A0A8J4E7X7</accession>
<dbReference type="Proteomes" id="UP000612585">
    <property type="component" value="Unassembled WGS sequence"/>
</dbReference>
<dbReference type="AlphaFoldDB" id="A0A8J4E7X7"/>